<keyword evidence="5" id="KW-0458">Lysosome</keyword>
<dbReference type="PANTHER" id="PTHR13342:SF2">
    <property type="entry name" value="RAGULATOR COMPLEX PROTEIN LAMTOR5"/>
    <property type="match status" value="1"/>
</dbReference>
<name>A0A182NSP6_9DIPT</name>
<evidence type="ECO:0000256" key="3">
    <source>
        <dbReference type="ARBA" id="ARBA00007795"/>
    </source>
</evidence>
<evidence type="ECO:0000256" key="6">
    <source>
        <dbReference type="ARBA" id="ARBA00032692"/>
    </source>
</evidence>
<dbReference type="GO" id="GO:0005764">
    <property type="term" value="C:lysosome"/>
    <property type="evidence" value="ECO:0007669"/>
    <property type="project" value="UniProtKB-SubCell"/>
</dbReference>
<dbReference type="PANTHER" id="PTHR13342">
    <property type="entry name" value="RAGULATOR COMPLEX PROTEIN LAMTOR5"/>
    <property type="match status" value="1"/>
</dbReference>
<evidence type="ECO:0000313" key="7">
    <source>
        <dbReference type="EnsemblMetazoa" id="ADIR010686-PA"/>
    </source>
</evidence>
<evidence type="ECO:0000256" key="4">
    <source>
        <dbReference type="ARBA" id="ARBA00022490"/>
    </source>
</evidence>
<evidence type="ECO:0000256" key="5">
    <source>
        <dbReference type="ARBA" id="ARBA00023228"/>
    </source>
</evidence>
<keyword evidence="4" id="KW-0963">Cytoplasm</keyword>
<comment type="similarity">
    <text evidence="3">Belongs to the LAMTOR5 family.</text>
</comment>
<dbReference type="STRING" id="7168.A0A182NSP6"/>
<proteinExistence type="inferred from homology"/>
<evidence type="ECO:0000313" key="8">
    <source>
        <dbReference type="Proteomes" id="UP000075884"/>
    </source>
</evidence>
<protein>
    <recommendedName>
        <fullName evidence="6">Late endosomal/lysosomal adaptor and MAPK and MTOR activator 5</fullName>
    </recommendedName>
</protein>
<dbReference type="AlphaFoldDB" id="A0A182NSP6"/>
<dbReference type="GO" id="GO:1904263">
    <property type="term" value="P:positive regulation of TORC1 signaling"/>
    <property type="evidence" value="ECO:0007669"/>
    <property type="project" value="TreeGrafter"/>
</dbReference>
<accession>A0A182NSP6</accession>
<keyword evidence="8" id="KW-1185">Reference proteome</keyword>
<evidence type="ECO:0000256" key="1">
    <source>
        <dbReference type="ARBA" id="ARBA00004371"/>
    </source>
</evidence>
<comment type="subcellular location">
    <subcellularLocation>
        <location evidence="2">Cytoplasm</location>
    </subcellularLocation>
    <subcellularLocation>
        <location evidence="1">Lysosome</location>
    </subcellularLocation>
</comment>
<reference evidence="7" key="2">
    <citation type="submission" date="2020-05" db="UniProtKB">
        <authorList>
            <consortium name="EnsemblMetazoa"/>
        </authorList>
    </citation>
    <scope>IDENTIFICATION</scope>
    <source>
        <strain evidence="7">WRAIR2</strain>
    </source>
</reference>
<dbReference type="Pfam" id="PF16672">
    <property type="entry name" value="LAMTOR5"/>
    <property type="match status" value="1"/>
</dbReference>
<sequence>MEQQVDSVLDKITLSNIALVALLVNKTFSMDVPGNVGCLLANNQGLCLGASGNASEHSAGIIVAISDLASKLDPTGSSPVISMETNDMICMIHKQGVTGAIYKQKGV</sequence>
<dbReference type="GO" id="GO:0071986">
    <property type="term" value="C:Ragulator complex"/>
    <property type="evidence" value="ECO:0007669"/>
    <property type="project" value="InterPro"/>
</dbReference>
<organism evidence="7 8">
    <name type="scientific">Anopheles dirus</name>
    <dbReference type="NCBI Taxonomy" id="7168"/>
    <lineage>
        <taxon>Eukaryota</taxon>
        <taxon>Metazoa</taxon>
        <taxon>Ecdysozoa</taxon>
        <taxon>Arthropoda</taxon>
        <taxon>Hexapoda</taxon>
        <taxon>Insecta</taxon>
        <taxon>Pterygota</taxon>
        <taxon>Neoptera</taxon>
        <taxon>Endopterygota</taxon>
        <taxon>Diptera</taxon>
        <taxon>Nematocera</taxon>
        <taxon>Culicoidea</taxon>
        <taxon>Culicidae</taxon>
        <taxon>Anophelinae</taxon>
        <taxon>Anopheles</taxon>
    </lineage>
</organism>
<dbReference type="Proteomes" id="UP000075884">
    <property type="component" value="Unassembled WGS sequence"/>
</dbReference>
<dbReference type="GO" id="GO:0005085">
    <property type="term" value="F:guanyl-nucleotide exchange factor activity"/>
    <property type="evidence" value="ECO:0007669"/>
    <property type="project" value="TreeGrafter"/>
</dbReference>
<dbReference type="EnsemblMetazoa" id="ADIR010686-RA">
    <property type="protein sequence ID" value="ADIR010686-PA"/>
    <property type="gene ID" value="ADIR010686"/>
</dbReference>
<reference evidence="8" key="1">
    <citation type="submission" date="2013-03" db="EMBL/GenBank/DDBJ databases">
        <title>The Genome Sequence of Anopheles dirus WRAIR2.</title>
        <authorList>
            <consortium name="The Broad Institute Genomics Platform"/>
            <person name="Neafsey D.E."/>
            <person name="Walton C."/>
            <person name="Walker B."/>
            <person name="Young S.K."/>
            <person name="Zeng Q."/>
            <person name="Gargeya S."/>
            <person name="Fitzgerald M."/>
            <person name="Haas B."/>
            <person name="Abouelleil A."/>
            <person name="Allen A.W."/>
            <person name="Alvarado L."/>
            <person name="Arachchi H.M."/>
            <person name="Berlin A.M."/>
            <person name="Chapman S.B."/>
            <person name="Gainer-Dewar J."/>
            <person name="Goldberg J."/>
            <person name="Griggs A."/>
            <person name="Gujja S."/>
            <person name="Hansen M."/>
            <person name="Howarth C."/>
            <person name="Imamovic A."/>
            <person name="Ireland A."/>
            <person name="Larimer J."/>
            <person name="McCowan C."/>
            <person name="Murphy C."/>
            <person name="Pearson M."/>
            <person name="Poon T.W."/>
            <person name="Priest M."/>
            <person name="Roberts A."/>
            <person name="Saif S."/>
            <person name="Shea T."/>
            <person name="Sisk P."/>
            <person name="Sykes S."/>
            <person name="Wortman J."/>
            <person name="Nusbaum C."/>
            <person name="Birren B."/>
        </authorList>
    </citation>
    <scope>NUCLEOTIDE SEQUENCE [LARGE SCALE GENOMIC DNA]</scope>
    <source>
        <strain evidence="8">WRAIR2</strain>
    </source>
</reference>
<dbReference type="GO" id="GO:0071230">
    <property type="term" value="P:cellular response to amino acid stimulus"/>
    <property type="evidence" value="ECO:0007669"/>
    <property type="project" value="TreeGrafter"/>
</dbReference>
<dbReference type="Gene3D" id="3.30.450.30">
    <property type="entry name" value="Dynein light chain 2a, cytoplasmic"/>
    <property type="match status" value="1"/>
</dbReference>
<evidence type="ECO:0000256" key="2">
    <source>
        <dbReference type="ARBA" id="ARBA00004496"/>
    </source>
</evidence>
<dbReference type="VEuPathDB" id="VectorBase:ADIR010686"/>
<dbReference type="InterPro" id="IPR024135">
    <property type="entry name" value="LAMTOR5"/>
</dbReference>
<dbReference type="GO" id="GO:0043066">
    <property type="term" value="P:negative regulation of apoptotic process"/>
    <property type="evidence" value="ECO:0007669"/>
    <property type="project" value="InterPro"/>
</dbReference>